<proteinExistence type="predicted"/>
<dbReference type="Proteomes" id="UP000009226">
    <property type="component" value="Chromosome"/>
</dbReference>
<evidence type="ECO:0000313" key="1">
    <source>
        <dbReference type="EMBL" id="AEF93305.1"/>
    </source>
</evidence>
<dbReference type="EMBL" id="CP002736">
    <property type="protein sequence ID" value="AEF93305.1"/>
    <property type="molecule type" value="Genomic_DNA"/>
</dbReference>
<gene>
    <name evidence="1" type="ordered locus">Desca_0410</name>
</gene>
<name>F6B6Y0_DESCC</name>
<dbReference type="AlphaFoldDB" id="F6B6Y0"/>
<sequence length="155" mass="17401">MDLKSIKFSPQKIDDFTLAAGFDQLCYLCGSNQVEMVPEVEYLDKRRISSFCLSLYCGSPGCRNISYNYMELDQNMEASANLEDFTPLPKGLKLTCLQCGGQNVGVRVKLNQSGFKHGYDIVSITLHCQCGNQAQHNFVGSYFKHNQSLTSFMPE</sequence>
<evidence type="ECO:0000313" key="2">
    <source>
        <dbReference type="Proteomes" id="UP000009226"/>
    </source>
</evidence>
<protein>
    <submittedName>
        <fullName evidence="1">Uncharacterized protein</fullName>
    </submittedName>
</protein>
<organism evidence="1 2">
    <name type="scientific">Desulfotomaculum nigrificans (strain DSM 14880 / VKM B-2319 / CO-1-SRB)</name>
    <name type="common">Desulfotomaculum carboxydivorans</name>
    <dbReference type="NCBI Taxonomy" id="868595"/>
    <lineage>
        <taxon>Bacteria</taxon>
        <taxon>Bacillati</taxon>
        <taxon>Bacillota</taxon>
        <taxon>Clostridia</taxon>
        <taxon>Eubacteriales</taxon>
        <taxon>Desulfotomaculaceae</taxon>
        <taxon>Desulfotomaculum</taxon>
    </lineage>
</organism>
<reference evidence="1" key="1">
    <citation type="submission" date="2011-05" db="EMBL/GenBank/DDBJ databases">
        <title>Complete sequence of Desulfotomaculum carboxydivorans CO-1-SRB.</title>
        <authorList>
            <consortium name="US DOE Joint Genome Institute"/>
            <person name="Lucas S."/>
            <person name="Han J."/>
            <person name="Lapidus A."/>
            <person name="Cheng J.-F."/>
            <person name="Goodwin L."/>
            <person name="Pitluck S."/>
            <person name="Peters L."/>
            <person name="Mikhailova N."/>
            <person name="Lu M."/>
            <person name="Han C."/>
            <person name="Tapia R."/>
            <person name="Land M."/>
            <person name="Hauser L."/>
            <person name="Kyrpides N."/>
            <person name="Ivanova N."/>
            <person name="Pagani I."/>
            <person name="Stams A."/>
            <person name="Plugge C."/>
            <person name="Muyzer G."/>
            <person name="Kuever J."/>
            <person name="Parshina S."/>
            <person name="Ivanova A."/>
            <person name="Nazina T."/>
            <person name="Woyke T."/>
        </authorList>
    </citation>
    <scope>NUCLEOTIDE SEQUENCE [LARGE SCALE GENOMIC DNA]</scope>
    <source>
        <strain evidence="1">CO-1-SRB</strain>
    </source>
</reference>
<accession>F6B6Y0</accession>
<dbReference type="KEGG" id="dca:Desca_0410"/>
<keyword evidence="2" id="KW-1185">Reference proteome</keyword>
<dbReference type="RefSeq" id="WP_013809606.1">
    <property type="nucleotide sequence ID" value="NC_015565.1"/>
</dbReference>
<dbReference type="HOGENOM" id="CLU_1803030_0_0_9"/>